<evidence type="ECO:0000313" key="3">
    <source>
        <dbReference type="Proteomes" id="UP000565286"/>
    </source>
</evidence>
<keyword evidence="1" id="KW-1133">Transmembrane helix</keyword>
<name>A0A7W6G2T2_9HYPH</name>
<comment type="caution">
    <text evidence="2">The sequence shown here is derived from an EMBL/GenBank/DDBJ whole genome shotgun (WGS) entry which is preliminary data.</text>
</comment>
<keyword evidence="1" id="KW-0812">Transmembrane</keyword>
<dbReference type="Proteomes" id="UP000565286">
    <property type="component" value="Unassembled WGS sequence"/>
</dbReference>
<gene>
    <name evidence="2" type="ORF">GGQ73_001751</name>
</gene>
<sequence length="106" mass="11470">MNRKSKEAWALYCRSYLLTVGLLLMAGSAFTLHLVSSGSIILPWWGLSLVGGLLSGGAALIGVGLWGSHARVDKWANAASTHEASIILMIISYPAYVVVKRFYSTR</sequence>
<keyword evidence="3" id="KW-1185">Reference proteome</keyword>
<evidence type="ECO:0000313" key="2">
    <source>
        <dbReference type="EMBL" id="MBB3945816.1"/>
    </source>
</evidence>
<feature type="transmembrane region" description="Helical" evidence="1">
    <location>
        <begin position="12"/>
        <end position="32"/>
    </location>
</feature>
<keyword evidence="1" id="KW-0472">Membrane</keyword>
<dbReference type="EMBL" id="JACIDV010000004">
    <property type="protein sequence ID" value="MBB3945816.1"/>
    <property type="molecule type" value="Genomic_DNA"/>
</dbReference>
<dbReference type="RefSeq" id="WP_210290065.1">
    <property type="nucleotide sequence ID" value="NZ_JACIDV010000004.1"/>
</dbReference>
<evidence type="ECO:0000256" key="1">
    <source>
        <dbReference type="SAM" id="Phobius"/>
    </source>
</evidence>
<proteinExistence type="predicted"/>
<protein>
    <submittedName>
        <fullName evidence="2">Uncharacterized protein</fullName>
    </submittedName>
</protein>
<accession>A0A7W6G2T2</accession>
<organism evidence="2 3">
    <name type="scientific">Rhizobium skierniewicense</name>
    <dbReference type="NCBI Taxonomy" id="984260"/>
    <lineage>
        <taxon>Bacteria</taxon>
        <taxon>Pseudomonadati</taxon>
        <taxon>Pseudomonadota</taxon>
        <taxon>Alphaproteobacteria</taxon>
        <taxon>Hyphomicrobiales</taxon>
        <taxon>Rhizobiaceae</taxon>
        <taxon>Rhizobium/Agrobacterium group</taxon>
        <taxon>Rhizobium</taxon>
    </lineage>
</organism>
<dbReference type="AlphaFoldDB" id="A0A7W6G2T2"/>
<feature type="transmembrane region" description="Helical" evidence="1">
    <location>
        <begin position="44"/>
        <end position="66"/>
    </location>
</feature>
<reference evidence="2 3" key="1">
    <citation type="submission" date="2020-08" db="EMBL/GenBank/DDBJ databases">
        <title>Genomic Encyclopedia of Type Strains, Phase IV (KMG-IV): sequencing the most valuable type-strain genomes for metagenomic binning, comparative biology and taxonomic classification.</title>
        <authorList>
            <person name="Goeker M."/>
        </authorList>
    </citation>
    <scope>NUCLEOTIDE SEQUENCE [LARGE SCALE GENOMIC DNA]</scope>
    <source>
        <strain evidence="2 3">DSM 26438</strain>
    </source>
</reference>